<keyword evidence="3" id="KW-1185">Reference proteome</keyword>
<proteinExistence type="predicted"/>
<dbReference type="PANTHER" id="PTHR37489">
    <property type="entry name" value="DUF3500 DOMAIN-CONTAINING PROTEIN"/>
    <property type="match status" value="1"/>
</dbReference>
<feature type="compositionally biased region" description="Acidic residues" evidence="1">
    <location>
        <begin position="460"/>
        <end position="470"/>
    </location>
</feature>
<evidence type="ECO:0000256" key="1">
    <source>
        <dbReference type="SAM" id="MobiDB-lite"/>
    </source>
</evidence>
<dbReference type="EMBL" id="BAAANO010000010">
    <property type="protein sequence ID" value="GAA2004003.1"/>
    <property type="molecule type" value="Genomic_DNA"/>
</dbReference>
<dbReference type="Proteomes" id="UP001500755">
    <property type="component" value="Unassembled WGS sequence"/>
</dbReference>
<feature type="compositionally biased region" description="Polar residues" evidence="1">
    <location>
        <begin position="471"/>
        <end position="480"/>
    </location>
</feature>
<sequence>MDCVRSFLGMTTHTKNTTTRTRRRFRTIPTALTAVTLAVGLALTGCSAAATSADTDSASASTSVSNQSSTSGTAISTLDVASTEDATTTEETISDTAAAAQAFWDTLSAEQQETLLYDYDDETKSTSWSNFPVTFVERAGLNLYDLTDEQRTAALAVLESLLNDEAYAQVVGIIGGDEYLLENSSSTEESLGQYYIAFFGEPDADGEWALQFGGHHLGINADLDGTNDEITFAPTHLGVQPAAYTDSDGDEVQPFDAIYTDAFAFYDSLTDEQLEAMYQGEDVSAMVCAPGGTCDYPTGTGLKGSDLTDEQKQLLLAVIANWSGMADEETTAAELAEVEATLDDTYINWSGATEYDMSTGDGIYFQISGPDVYIEFASQQGSAGADVDGVTTSGWGHVHTIYRDPNEDYAGSVTQGEASGGGPGGGAGGGMPADGEMPSGMPDGEMPTDMPDGGTPPDFAGDDSTDEDSADQSADSITDS</sequence>
<protein>
    <submittedName>
        <fullName evidence="2">DUF3500 domain-containing protein</fullName>
    </submittedName>
</protein>
<organism evidence="2 3">
    <name type="scientific">Brevibacterium samyangense</name>
    <dbReference type="NCBI Taxonomy" id="366888"/>
    <lineage>
        <taxon>Bacteria</taxon>
        <taxon>Bacillati</taxon>
        <taxon>Actinomycetota</taxon>
        <taxon>Actinomycetes</taxon>
        <taxon>Micrococcales</taxon>
        <taxon>Brevibacteriaceae</taxon>
        <taxon>Brevibacterium</taxon>
    </lineage>
</organism>
<dbReference type="InterPro" id="IPR021889">
    <property type="entry name" value="DUF3500"/>
</dbReference>
<comment type="caution">
    <text evidence="2">The sequence shown here is derived from an EMBL/GenBank/DDBJ whole genome shotgun (WGS) entry which is preliminary data.</text>
</comment>
<dbReference type="PANTHER" id="PTHR37489:SF1">
    <property type="entry name" value="DUF3500 DOMAIN-CONTAINING PROTEIN"/>
    <property type="match status" value="1"/>
</dbReference>
<reference evidence="2 3" key="1">
    <citation type="journal article" date="2019" name="Int. J. Syst. Evol. Microbiol.">
        <title>The Global Catalogue of Microorganisms (GCM) 10K type strain sequencing project: providing services to taxonomists for standard genome sequencing and annotation.</title>
        <authorList>
            <consortium name="The Broad Institute Genomics Platform"/>
            <consortium name="The Broad Institute Genome Sequencing Center for Infectious Disease"/>
            <person name="Wu L."/>
            <person name="Ma J."/>
        </authorList>
    </citation>
    <scope>NUCLEOTIDE SEQUENCE [LARGE SCALE GENOMIC DNA]</scope>
    <source>
        <strain evidence="2 3">JCM 14546</strain>
    </source>
</reference>
<feature type="compositionally biased region" description="Gly residues" evidence="1">
    <location>
        <begin position="418"/>
        <end position="432"/>
    </location>
</feature>
<feature type="compositionally biased region" description="Low complexity" evidence="1">
    <location>
        <begin position="447"/>
        <end position="458"/>
    </location>
</feature>
<evidence type="ECO:0000313" key="2">
    <source>
        <dbReference type="EMBL" id="GAA2004003.1"/>
    </source>
</evidence>
<name>A0ABN2TB79_9MICO</name>
<gene>
    <name evidence="2" type="ORF">GCM10009755_11600</name>
</gene>
<accession>A0ABN2TB79</accession>
<feature type="region of interest" description="Disordered" evidence="1">
    <location>
        <begin position="406"/>
        <end position="480"/>
    </location>
</feature>
<dbReference type="Pfam" id="PF12006">
    <property type="entry name" value="DUF3500"/>
    <property type="match status" value="1"/>
</dbReference>
<evidence type="ECO:0000313" key="3">
    <source>
        <dbReference type="Proteomes" id="UP001500755"/>
    </source>
</evidence>